<feature type="chain" id="PRO_5004462149" evidence="2">
    <location>
        <begin position="23"/>
        <end position="190"/>
    </location>
</feature>
<protein>
    <submittedName>
        <fullName evidence="3">Uncharacterized protein</fullName>
    </submittedName>
</protein>
<name>R8APK7_PLESH</name>
<evidence type="ECO:0000313" key="4">
    <source>
        <dbReference type="Proteomes" id="UP000014012"/>
    </source>
</evidence>
<dbReference type="HOGENOM" id="CLU_1426815_0_0_6"/>
<comment type="caution">
    <text evidence="3">The sequence shown here is derived from an EMBL/GenBank/DDBJ whole genome shotgun (WGS) entry which is preliminary data.</text>
</comment>
<dbReference type="Proteomes" id="UP000014012">
    <property type="component" value="Unassembled WGS sequence"/>
</dbReference>
<evidence type="ECO:0000313" key="3">
    <source>
        <dbReference type="EMBL" id="EON88265.1"/>
    </source>
</evidence>
<feature type="region of interest" description="Disordered" evidence="1">
    <location>
        <begin position="113"/>
        <end position="190"/>
    </location>
</feature>
<evidence type="ECO:0000256" key="1">
    <source>
        <dbReference type="SAM" id="MobiDB-lite"/>
    </source>
</evidence>
<reference evidence="3 4" key="1">
    <citation type="journal article" date="2013" name="Genome Announc.">
        <title>Genome Sequence of Plesiomonas shigelloides Strain 302-73 (Serotype O1).</title>
        <authorList>
            <person name="Pique N."/>
            <person name="Aquilini E."/>
            <person name="Alioto T."/>
            <person name="Minana-Galbis D."/>
            <person name="Tomas J.M."/>
        </authorList>
    </citation>
    <scope>NUCLEOTIDE SEQUENCE [LARGE SCALE GENOMIC DNA]</scope>
    <source>
        <strain evidence="3 4">302-73</strain>
    </source>
</reference>
<evidence type="ECO:0000256" key="2">
    <source>
        <dbReference type="SAM" id="SignalP"/>
    </source>
</evidence>
<accession>R8APK7</accession>
<keyword evidence="2" id="KW-0732">Signal</keyword>
<feature type="compositionally biased region" description="Polar residues" evidence="1">
    <location>
        <begin position="145"/>
        <end position="158"/>
    </location>
</feature>
<keyword evidence="4" id="KW-1185">Reference proteome</keyword>
<organism evidence="3 4">
    <name type="scientific">Plesiomonas shigelloides 302-73</name>
    <dbReference type="NCBI Taxonomy" id="1315976"/>
    <lineage>
        <taxon>Bacteria</taxon>
        <taxon>Pseudomonadati</taxon>
        <taxon>Pseudomonadota</taxon>
        <taxon>Gammaproteobacteria</taxon>
        <taxon>Enterobacterales</taxon>
        <taxon>Enterobacteriaceae</taxon>
        <taxon>Plesiomonas</taxon>
    </lineage>
</organism>
<dbReference type="RefSeq" id="WP_010863943.1">
    <property type="nucleotide sequence ID" value="NZ_KB944511.1"/>
</dbReference>
<sequence>MNRQLLIAVLMLFSGSIATAHAETLSRQYDQAVATSTEALEQAADTTKEWAGKTSEQLELPQKYDAARNSVDKAAEQVKTGWDKTSEKLQLQQKYDSVKSSVDTTIGNVQSTWNAPENKAARAEAENQLKSSWDGMMLQGKKVWQSVTNQPAQPAQSENGSTNAASPAPASNAHPAQQLDASGNYPDPAQ</sequence>
<dbReference type="PATRIC" id="fig|1315976.3.peg.2205"/>
<feature type="signal peptide" evidence="2">
    <location>
        <begin position="1"/>
        <end position="22"/>
    </location>
</feature>
<feature type="compositionally biased region" description="Low complexity" evidence="1">
    <location>
        <begin position="159"/>
        <end position="176"/>
    </location>
</feature>
<gene>
    <name evidence="3" type="ORF">PLESHI_11685</name>
</gene>
<proteinExistence type="predicted"/>
<dbReference type="AlphaFoldDB" id="R8APK7"/>
<dbReference type="EMBL" id="AQQO01000348">
    <property type="protein sequence ID" value="EON88265.1"/>
    <property type="molecule type" value="Genomic_DNA"/>
</dbReference>